<comment type="subcellular location">
    <subcellularLocation>
        <location evidence="7">Cell membrane</location>
        <topology evidence="7">Single-pass membrane protein</topology>
    </subcellularLocation>
</comment>
<organism evidence="8 9">
    <name type="scientific">Clostridium oryzae</name>
    <dbReference type="NCBI Taxonomy" id="1450648"/>
    <lineage>
        <taxon>Bacteria</taxon>
        <taxon>Bacillati</taxon>
        <taxon>Bacillota</taxon>
        <taxon>Clostridia</taxon>
        <taxon>Eubacteriales</taxon>
        <taxon>Clostridiaceae</taxon>
        <taxon>Clostridium</taxon>
    </lineage>
</organism>
<keyword evidence="3 7" id="KW-1133">Transmembrane helix</keyword>
<dbReference type="GO" id="GO:0009252">
    <property type="term" value="P:peptidoglycan biosynthetic process"/>
    <property type="evidence" value="ECO:0007669"/>
    <property type="project" value="UniProtKB-UniRule"/>
</dbReference>
<comment type="catalytic activity">
    <reaction evidence="7">
        <text>a peptidoglycan chain = a peptidoglycan chain with N-acetyl-1,6-anhydromuramyl-[peptide] at the reducing end + a peptidoglycan chain with N-acetylglucosamine at the non-reducing end.</text>
        <dbReference type="EC" id="4.2.2.29"/>
    </reaction>
</comment>
<dbReference type="EC" id="4.2.2.29" evidence="7"/>
<proteinExistence type="inferred from homology"/>
<comment type="caution">
    <text evidence="8">The sequence shown here is derived from an EMBL/GenBank/DDBJ whole genome shotgun (WGS) entry which is preliminary data.</text>
</comment>
<evidence type="ECO:0000256" key="5">
    <source>
        <dbReference type="ARBA" id="ARBA00023239"/>
    </source>
</evidence>
<dbReference type="AlphaFoldDB" id="A0A1V4IUB1"/>
<dbReference type="EMBL" id="MZGV01000008">
    <property type="protein sequence ID" value="OPJ63628.1"/>
    <property type="molecule type" value="Genomic_DNA"/>
</dbReference>
<protein>
    <recommendedName>
        <fullName evidence="7">Endolytic murein transglycosylase</fullName>
        <ecNumber evidence="7">4.2.2.29</ecNumber>
    </recommendedName>
    <alternativeName>
        <fullName evidence="7">Peptidoglycan lytic transglycosylase</fullName>
    </alternativeName>
    <alternativeName>
        <fullName evidence="7">Peptidoglycan polymerization terminase</fullName>
    </alternativeName>
</protein>
<keyword evidence="1 7" id="KW-1003">Cell membrane</keyword>
<dbReference type="HAMAP" id="MF_02065">
    <property type="entry name" value="MltG"/>
    <property type="match status" value="1"/>
</dbReference>
<comment type="similarity">
    <text evidence="7">Belongs to the transglycosylase MltG family.</text>
</comment>
<keyword evidence="6 7" id="KW-0961">Cell wall biogenesis/degradation</keyword>
<evidence type="ECO:0000256" key="6">
    <source>
        <dbReference type="ARBA" id="ARBA00023316"/>
    </source>
</evidence>
<dbReference type="PANTHER" id="PTHR30518">
    <property type="entry name" value="ENDOLYTIC MUREIN TRANSGLYCOSYLASE"/>
    <property type="match status" value="1"/>
</dbReference>
<keyword evidence="4 7" id="KW-0472">Membrane</keyword>
<keyword evidence="2 7" id="KW-0812">Transmembrane</keyword>
<dbReference type="Pfam" id="PF02618">
    <property type="entry name" value="YceG"/>
    <property type="match status" value="1"/>
</dbReference>
<accession>A0A1V4IUB1</accession>
<dbReference type="InterPro" id="IPR003770">
    <property type="entry name" value="MLTG-like"/>
</dbReference>
<reference evidence="8 9" key="1">
    <citation type="submission" date="2017-03" db="EMBL/GenBank/DDBJ databases">
        <title>Genome sequence of Clostridium oryzae DSM 28571.</title>
        <authorList>
            <person name="Poehlein A."/>
            <person name="Daniel R."/>
        </authorList>
    </citation>
    <scope>NUCLEOTIDE SEQUENCE [LARGE SCALE GENOMIC DNA]</scope>
    <source>
        <strain evidence="8 9">DSM 28571</strain>
    </source>
</reference>
<keyword evidence="9" id="KW-1185">Reference proteome</keyword>
<dbReference type="NCBIfam" id="TIGR00247">
    <property type="entry name" value="endolytic transglycosylase MltG"/>
    <property type="match status" value="1"/>
</dbReference>
<evidence type="ECO:0000313" key="9">
    <source>
        <dbReference type="Proteomes" id="UP000190080"/>
    </source>
</evidence>
<evidence type="ECO:0000313" key="8">
    <source>
        <dbReference type="EMBL" id="OPJ63628.1"/>
    </source>
</evidence>
<dbReference type="PANTHER" id="PTHR30518:SF2">
    <property type="entry name" value="ENDOLYTIC MUREIN TRANSGLYCOSYLASE"/>
    <property type="match status" value="1"/>
</dbReference>
<comment type="function">
    <text evidence="7">Functions as a peptidoglycan terminase that cleaves nascent peptidoglycan strands endolytically to terminate their elongation.</text>
</comment>
<evidence type="ECO:0000256" key="4">
    <source>
        <dbReference type="ARBA" id="ARBA00023136"/>
    </source>
</evidence>
<dbReference type="GO" id="GO:0005886">
    <property type="term" value="C:plasma membrane"/>
    <property type="evidence" value="ECO:0007669"/>
    <property type="project" value="UniProtKB-SubCell"/>
</dbReference>
<name>A0A1V4IUB1_9CLOT</name>
<evidence type="ECO:0000256" key="7">
    <source>
        <dbReference type="HAMAP-Rule" id="MF_02065"/>
    </source>
</evidence>
<dbReference type="OrthoDB" id="9814591at2"/>
<sequence length="344" mass="39432">MIKKLIKTVIIFWLLIMILVLGGMKYYKGVVTHPLKNIKGTEKFEIKQGYTLNNVLNSLSQNKKMKNLFIIKYYISKNNLSAQLKLKPGVFKINDDMDIEKLLASMNKTKEVLPKDVVKITIPEGFKIDQIAAVLEKYEIISKTSFIKSIKHYKLPSYIKKDTKRKYALEGYLFPSTYNIKKGASGESIIKMMLSIFEEKIRSIEETTGVVITSKKMDNIITMASVIEGEAKEEKERKIISSVFYNRLKRNMKLESCATVQYAIGKHKADLKPSDYRVKSAYNTYLYAGLPEGPICNPGEKSIEAAAAPDKTNYLYFVSENNGSHYFSRTYSEHLRAVRKYQDK</sequence>
<feature type="transmembrane region" description="Helical" evidence="7">
    <location>
        <begin position="9"/>
        <end position="27"/>
    </location>
</feature>
<dbReference type="Gene3D" id="3.30.1490.480">
    <property type="entry name" value="Endolytic murein transglycosylase"/>
    <property type="match status" value="2"/>
</dbReference>
<evidence type="ECO:0000256" key="3">
    <source>
        <dbReference type="ARBA" id="ARBA00022989"/>
    </source>
</evidence>
<evidence type="ECO:0000256" key="1">
    <source>
        <dbReference type="ARBA" id="ARBA00022475"/>
    </source>
</evidence>
<dbReference type="GO" id="GO:0008932">
    <property type="term" value="F:lytic endotransglycosylase activity"/>
    <property type="evidence" value="ECO:0007669"/>
    <property type="project" value="UniProtKB-UniRule"/>
</dbReference>
<evidence type="ECO:0000256" key="2">
    <source>
        <dbReference type="ARBA" id="ARBA00022692"/>
    </source>
</evidence>
<dbReference type="Gene3D" id="3.30.160.60">
    <property type="entry name" value="Classic Zinc Finger"/>
    <property type="match status" value="1"/>
</dbReference>
<dbReference type="Proteomes" id="UP000190080">
    <property type="component" value="Unassembled WGS sequence"/>
</dbReference>
<dbReference type="RefSeq" id="WP_079422556.1">
    <property type="nucleotide sequence ID" value="NZ_MZGV01000008.1"/>
</dbReference>
<dbReference type="GO" id="GO:0071555">
    <property type="term" value="P:cell wall organization"/>
    <property type="evidence" value="ECO:0007669"/>
    <property type="project" value="UniProtKB-KW"/>
</dbReference>
<dbReference type="CDD" id="cd08010">
    <property type="entry name" value="MltG_like"/>
    <property type="match status" value="1"/>
</dbReference>
<keyword evidence="5 7" id="KW-0456">Lyase</keyword>
<dbReference type="STRING" id="1450648.CLORY_11360"/>
<gene>
    <name evidence="7" type="primary">mltG</name>
    <name evidence="8" type="ORF">CLORY_11360</name>
</gene>
<feature type="site" description="Important for catalytic activity" evidence="7">
    <location>
        <position position="230"/>
    </location>
</feature>